<dbReference type="PANTHER" id="PTHR46552">
    <property type="entry name" value="NADH-UBIQUINONE OXIDOREDUCTASE CHAIN 2"/>
    <property type="match status" value="1"/>
</dbReference>
<dbReference type="Pfam" id="PF00361">
    <property type="entry name" value="Proton_antipo_M"/>
    <property type="match status" value="1"/>
</dbReference>
<evidence type="ECO:0000256" key="15">
    <source>
        <dbReference type="ARBA" id="ARBA00023136"/>
    </source>
</evidence>
<evidence type="ECO:0000256" key="8">
    <source>
        <dbReference type="ARBA" id="ARBA00022792"/>
    </source>
</evidence>
<feature type="transmembrane region" description="Helical" evidence="17">
    <location>
        <begin position="225"/>
        <end position="248"/>
    </location>
</feature>
<evidence type="ECO:0000256" key="6">
    <source>
        <dbReference type="ARBA" id="ARBA00022660"/>
    </source>
</evidence>
<keyword evidence="7 17" id="KW-0812">Transmembrane</keyword>
<evidence type="ECO:0000256" key="2">
    <source>
        <dbReference type="ARBA" id="ARBA00007012"/>
    </source>
</evidence>
<dbReference type="AlphaFoldDB" id="A0A7H0R1L9"/>
<evidence type="ECO:0000256" key="3">
    <source>
        <dbReference type="ARBA" id="ARBA00012944"/>
    </source>
</evidence>
<dbReference type="InterPro" id="IPR003917">
    <property type="entry name" value="NADH_UbQ_OxRdtase_chain2"/>
</dbReference>
<evidence type="ECO:0000256" key="14">
    <source>
        <dbReference type="ARBA" id="ARBA00023128"/>
    </source>
</evidence>
<feature type="transmembrane region" description="Helical" evidence="17">
    <location>
        <begin position="176"/>
        <end position="205"/>
    </location>
</feature>
<evidence type="ECO:0000256" key="9">
    <source>
        <dbReference type="ARBA" id="ARBA00022967"/>
    </source>
</evidence>
<feature type="transmembrane region" description="Helical" evidence="17">
    <location>
        <begin position="311"/>
        <end position="333"/>
    </location>
</feature>
<proteinExistence type="inferred from homology"/>
<gene>
    <name evidence="19" type="primary">ND2</name>
</gene>
<evidence type="ECO:0000256" key="5">
    <source>
        <dbReference type="ARBA" id="ARBA00022448"/>
    </source>
</evidence>
<protein>
    <recommendedName>
        <fullName evidence="4 17">NADH-ubiquinone oxidoreductase chain 2</fullName>
        <ecNumber evidence="3 17">7.1.1.2</ecNumber>
    </recommendedName>
</protein>
<dbReference type="InterPro" id="IPR001750">
    <property type="entry name" value="ND/Mrp_TM"/>
</dbReference>
<feature type="transmembrane region" description="Helical" evidence="17">
    <location>
        <begin position="110"/>
        <end position="130"/>
    </location>
</feature>
<organism evidence="19">
    <name type="scientific">Amphiura sp. JN-2020</name>
    <dbReference type="NCBI Taxonomy" id="2763518"/>
    <lineage>
        <taxon>Eukaryota</taxon>
        <taxon>Metazoa</taxon>
        <taxon>Echinodermata</taxon>
        <taxon>Eleutherozoa</taxon>
        <taxon>Asterozoa</taxon>
        <taxon>Ophiuroidea</taxon>
        <taxon>Myophiuroidea</taxon>
        <taxon>Metophiurida</taxon>
        <taxon>Ophintegrida</taxon>
        <taxon>Amphilepidida</taxon>
        <taxon>Ophiurina</taxon>
        <taxon>Gnathophiurina</taxon>
        <taxon>Amphiuroidea</taxon>
        <taxon>Amphiuridae</taxon>
        <taxon>Amphiura</taxon>
    </lineage>
</organism>
<dbReference type="GO" id="GO:0005743">
    <property type="term" value="C:mitochondrial inner membrane"/>
    <property type="evidence" value="ECO:0007669"/>
    <property type="project" value="UniProtKB-SubCell"/>
</dbReference>
<evidence type="ECO:0000256" key="13">
    <source>
        <dbReference type="ARBA" id="ARBA00023075"/>
    </source>
</evidence>
<keyword evidence="5" id="KW-0813">Transport</keyword>
<sequence>MLALWVALYSSSWILMWSLIELVTILMISLMSSHLSPRVVESMAKYYIIQAVASAVLLLGILSRYYLSGLTSIFSFYEGFSYGLILIGLFIKIAVFPNPFWFVDVISGVGLLRGFYIIVVSKLLPIYLYMSITTSINFFILLGGLGAVTFGSILGLNQTNVRKLVALSSVAHLGWLIVGFPSLSLSSCIFVLLSYFLMVFPVLWISGSYEVEDLSNMSRCYFHPWLLLVLILSLLSLGGLPPLLGFIYKWIIFVGLVKANAYMVGGYLILMSLISLFFYLRLCYLLYSTYWPEAKVTLVGSYAWPISEVPLVWGLTVVMAVSLGVAIFCLAPINVF</sequence>
<comment type="similarity">
    <text evidence="2 17">Belongs to the complex I subunit 2 family.</text>
</comment>
<evidence type="ECO:0000259" key="18">
    <source>
        <dbReference type="Pfam" id="PF00361"/>
    </source>
</evidence>
<accession>A0A7H0R1L9</accession>
<comment type="catalytic activity">
    <reaction evidence="16 17">
        <text>a ubiquinone + NADH + 5 H(+)(in) = a ubiquinol + NAD(+) + 4 H(+)(out)</text>
        <dbReference type="Rhea" id="RHEA:29091"/>
        <dbReference type="Rhea" id="RHEA-COMP:9565"/>
        <dbReference type="Rhea" id="RHEA-COMP:9566"/>
        <dbReference type="ChEBI" id="CHEBI:15378"/>
        <dbReference type="ChEBI" id="CHEBI:16389"/>
        <dbReference type="ChEBI" id="CHEBI:17976"/>
        <dbReference type="ChEBI" id="CHEBI:57540"/>
        <dbReference type="ChEBI" id="CHEBI:57945"/>
        <dbReference type="EC" id="7.1.1.2"/>
    </reaction>
</comment>
<keyword evidence="10 17" id="KW-0249">Electron transport</keyword>
<keyword evidence="8 17" id="KW-0999">Mitochondrion inner membrane</keyword>
<feature type="transmembrane region" description="Helical" evidence="17">
    <location>
        <begin position="260"/>
        <end position="280"/>
    </location>
</feature>
<geneLocation type="mitochondrion" evidence="19"/>
<evidence type="ECO:0000313" key="19">
    <source>
        <dbReference type="EMBL" id="QNQ65318.1"/>
    </source>
</evidence>
<feature type="transmembrane region" description="Helical" evidence="17">
    <location>
        <begin position="79"/>
        <end position="103"/>
    </location>
</feature>
<keyword evidence="13 17" id="KW-0830">Ubiquinone</keyword>
<name>A0A7H0R1L9_9ECHI</name>
<evidence type="ECO:0000256" key="16">
    <source>
        <dbReference type="ARBA" id="ARBA00049551"/>
    </source>
</evidence>
<keyword evidence="12 17" id="KW-0520">NAD</keyword>
<dbReference type="GO" id="GO:0006120">
    <property type="term" value="P:mitochondrial electron transport, NADH to ubiquinone"/>
    <property type="evidence" value="ECO:0007669"/>
    <property type="project" value="InterPro"/>
</dbReference>
<feature type="domain" description="NADH:quinone oxidoreductase/Mrp antiporter transmembrane" evidence="18">
    <location>
        <begin position="10"/>
        <end position="267"/>
    </location>
</feature>
<feature type="transmembrane region" description="Helical" evidence="17">
    <location>
        <begin position="47"/>
        <end position="67"/>
    </location>
</feature>
<evidence type="ECO:0000256" key="12">
    <source>
        <dbReference type="ARBA" id="ARBA00023027"/>
    </source>
</evidence>
<feature type="transmembrane region" description="Helical" evidence="17">
    <location>
        <begin position="12"/>
        <end position="35"/>
    </location>
</feature>
<evidence type="ECO:0000256" key="11">
    <source>
        <dbReference type="ARBA" id="ARBA00022989"/>
    </source>
</evidence>
<keyword evidence="11 17" id="KW-1133">Transmembrane helix</keyword>
<keyword evidence="9 17" id="KW-1278">Translocase</keyword>
<dbReference type="PANTHER" id="PTHR46552:SF1">
    <property type="entry name" value="NADH-UBIQUINONE OXIDOREDUCTASE CHAIN 2"/>
    <property type="match status" value="1"/>
</dbReference>
<keyword evidence="6 17" id="KW-0679">Respiratory chain</keyword>
<comment type="function">
    <text evidence="17">Core subunit of the mitochondrial membrane respiratory chain NADH dehydrogenase (Complex I) which catalyzes electron transfer from NADH through the respiratory chain, using ubiquinone as an electron acceptor. Essential for the catalytic activity and assembly of complex I.</text>
</comment>
<evidence type="ECO:0000256" key="10">
    <source>
        <dbReference type="ARBA" id="ARBA00022982"/>
    </source>
</evidence>
<dbReference type="PRINTS" id="PR01436">
    <property type="entry name" value="NADHDHGNASE2"/>
</dbReference>
<evidence type="ECO:0000256" key="4">
    <source>
        <dbReference type="ARBA" id="ARBA00021008"/>
    </source>
</evidence>
<keyword evidence="14 17" id="KW-0496">Mitochondrion</keyword>
<evidence type="ECO:0000256" key="7">
    <source>
        <dbReference type="ARBA" id="ARBA00022692"/>
    </source>
</evidence>
<dbReference type="InterPro" id="IPR050175">
    <property type="entry name" value="Complex_I_Subunit_2"/>
</dbReference>
<reference evidence="19" key="1">
    <citation type="journal article" date="2019" name="Mitochondrial DNA Part B Resour">
        <title>The complete mitochondrial genome of a deep sea ophiuroid of the genus Amphiura (Ophiuroidea: Amphiuridae).</title>
        <authorList>
            <person name="Na J."/>
            <person name="Zhang D."/>
            <person name="Cheng H."/>
            <person name="Yang J."/>
            <person name="Zhang R."/>
            <person name="Chen W."/>
            <person name="Wang C."/>
        </authorList>
    </citation>
    <scope>NUCLEOTIDE SEQUENCE</scope>
</reference>
<dbReference type="GO" id="GO:0008137">
    <property type="term" value="F:NADH dehydrogenase (ubiquinone) activity"/>
    <property type="evidence" value="ECO:0007669"/>
    <property type="project" value="UniProtKB-EC"/>
</dbReference>
<comment type="subcellular location">
    <subcellularLocation>
        <location evidence="1 17">Mitochondrion inner membrane</location>
        <topology evidence="1 17">Multi-pass membrane protein</topology>
    </subcellularLocation>
</comment>
<keyword evidence="15 17" id="KW-0472">Membrane</keyword>
<evidence type="ECO:0000256" key="17">
    <source>
        <dbReference type="RuleBase" id="RU003403"/>
    </source>
</evidence>
<feature type="transmembrane region" description="Helical" evidence="17">
    <location>
        <begin position="136"/>
        <end position="156"/>
    </location>
</feature>
<evidence type="ECO:0000256" key="1">
    <source>
        <dbReference type="ARBA" id="ARBA00004448"/>
    </source>
</evidence>
<dbReference type="EC" id="7.1.1.2" evidence="3 17"/>
<dbReference type="EMBL" id="MN296491">
    <property type="protein sequence ID" value="QNQ65318.1"/>
    <property type="molecule type" value="Genomic_DNA"/>
</dbReference>